<dbReference type="EMBL" id="CAADRP010000224">
    <property type="protein sequence ID" value="VFU25040.1"/>
    <property type="molecule type" value="Genomic_DNA"/>
</dbReference>
<dbReference type="Gene3D" id="1.20.1270.10">
    <property type="match status" value="1"/>
</dbReference>
<feature type="region of interest" description="Disordered" evidence="1">
    <location>
        <begin position="92"/>
        <end position="114"/>
    </location>
</feature>
<organism evidence="2">
    <name type="scientific">Salix viminalis</name>
    <name type="common">Common osier</name>
    <name type="synonym">Basket willow</name>
    <dbReference type="NCBI Taxonomy" id="40686"/>
    <lineage>
        <taxon>Eukaryota</taxon>
        <taxon>Viridiplantae</taxon>
        <taxon>Streptophyta</taxon>
        <taxon>Embryophyta</taxon>
        <taxon>Tracheophyta</taxon>
        <taxon>Spermatophyta</taxon>
        <taxon>Magnoliopsida</taxon>
        <taxon>eudicotyledons</taxon>
        <taxon>Gunneridae</taxon>
        <taxon>Pentapetalae</taxon>
        <taxon>rosids</taxon>
        <taxon>fabids</taxon>
        <taxon>Malpighiales</taxon>
        <taxon>Salicaceae</taxon>
        <taxon>Saliceae</taxon>
        <taxon>Salix</taxon>
    </lineage>
</organism>
<dbReference type="SUPFAM" id="SSF100934">
    <property type="entry name" value="Heat shock protein 70kD (HSP70), C-terminal subdomain"/>
    <property type="match status" value="1"/>
</dbReference>
<name>A0A6N2KBK3_SALVM</name>
<evidence type="ECO:0000313" key="2">
    <source>
        <dbReference type="EMBL" id="VFU25040.1"/>
    </source>
</evidence>
<evidence type="ECO:0000256" key="1">
    <source>
        <dbReference type="SAM" id="MobiDB-lite"/>
    </source>
</evidence>
<dbReference type="InterPro" id="IPR029048">
    <property type="entry name" value="HSP70_C_sf"/>
</dbReference>
<dbReference type="AlphaFoldDB" id="A0A6N2KBK3"/>
<reference evidence="2" key="1">
    <citation type="submission" date="2019-03" db="EMBL/GenBank/DDBJ databases">
        <authorList>
            <person name="Mank J."/>
            <person name="Almeida P."/>
        </authorList>
    </citation>
    <scope>NUCLEOTIDE SEQUENCE</scope>
    <source>
        <strain evidence="2">78183</strain>
    </source>
</reference>
<accession>A0A6N2KBK3</accession>
<proteinExistence type="predicted"/>
<protein>
    <submittedName>
        <fullName evidence="2">Uncharacterized protein</fullName>
    </submittedName>
</protein>
<feature type="compositionally biased region" description="Acidic residues" evidence="1">
    <location>
        <begin position="104"/>
        <end position="114"/>
    </location>
</feature>
<sequence length="114" mass="12657">MSLIEDFRSLNFSGIVLAPRFVQVLMLETLKLIFMVNDKDKLADKLEADEKEEIETAVKEAMNNQSAKKEDYEKKLKEVEATCNPIITTVYQRSGGAPGGVADGGDEDDSNDEL</sequence>
<gene>
    <name evidence="2" type="ORF">SVIM_LOCUS54097</name>
</gene>